<name>A0AAF0BKL1_9PROT</name>
<evidence type="ECO:0000313" key="1">
    <source>
        <dbReference type="EMBL" id="WCL54404.1"/>
    </source>
</evidence>
<sequence length="99" mass="11036">MIAISLLAVHFMHAAGVPAWVAGTLAALKFTWFAWQTWVEPWLAAKNLPDHVKEEIAAHNERMAQAKPIEAMAQIVRANAKKEPDFLRSPQASAWLASY</sequence>
<dbReference type="KEGG" id="gso:PH603_01355"/>
<protein>
    <submittedName>
        <fullName evidence="1">Uncharacterized protein</fullName>
    </submittedName>
</protein>
<dbReference type="RefSeq" id="WP_289504123.1">
    <property type="nucleotide sequence ID" value="NZ_CP116805.1"/>
</dbReference>
<dbReference type="AlphaFoldDB" id="A0AAF0BKL1"/>
<keyword evidence="2" id="KW-1185">Reference proteome</keyword>
<dbReference type="EMBL" id="CP116805">
    <property type="protein sequence ID" value="WCL54404.1"/>
    <property type="molecule type" value="Genomic_DNA"/>
</dbReference>
<proteinExistence type="predicted"/>
<dbReference type="Proteomes" id="UP001217500">
    <property type="component" value="Chromosome"/>
</dbReference>
<organism evidence="1 2">
    <name type="scientific">Gimibacter soli</name>
    <dbReference type="NCBI Taxonomy" id="3024400"/>
    <lineage>
        <taxon>Bacteria</taxon>
        <taxon>Pseudomonadati</taxon>
        <taxon>Pseudomonadota</taxon>
        <taxon>Alphaproteobacteria</taxon>
        <taxon>Kordiimonadales</taxon>
        <taxon>Temperatibacteraceae</taxon>
        <taxon>Gimibacter</taxon>
    </lineage>
</organism>
<evidence type="ECO:0000313" key="2">
    <source>
        <dbReference type="Proteomes" id="UP001217500"/>
    </source>
</evidence>
<accession>A0AAF0BKL1</accession>
<reference evidence="1" key="1">
    <citation type="submission" date="2023-01" db="EMBL/GenBank/DDBJ databases">
        <title>The genome sequence of Kordiimonadaceae bacterium 6D33.</title>
        <authorList>
            <person name="Liu Y."/>
        </authorList>
    </citation>
    <scope>NUCLEOTIDE SEQUENCE</scope>
    <source>
        <strain evidence="1">6D33</strain>
    </source>
</reference>
<gene>
    <name evidence="1" type="ORF">PH603_01355</name>
</gene>